<sequence>MKNKRLFLIKLVIPEICVTALTDRFKYLPRTEILYAIACILFYFLGFPTMAQGNVGNVEKGGMYYFALLEYYVNFVSSVSLLFFEIIAVSWIYVLIQIGLLNKCLFKIWIKSVKSTNISARRLAMNILEMTGSAPHLFIIICWYIISPLLIIHHKFIFVFLRVLKLIETKAIWVFSFVKYSPFTYGSYVYPTWAVIVAWIIASLPLICIPIGMFHAFYKTPSITIMQVQLFFEYLLLTFK</sequence>
<proteinExistence type="predicted"/>
<evidence type="ECO:0000313" key="7">
    <source>
        <dbReference type="EMBL" id="KAJ8310021.1"/>
    </source>
</evidence>
<evidence type="ECO:0000256" key="1">
    <source>
        <dbReference type="ARBA" id="ARBA00004141"/>
    </source>
</evidence>
<feature type="transmembrane region" description="Helical" evidence="6">
    <location>
        <begin position="33"/>
        <end position="51"/>
    </location>
</feature>
<evidence type="ECO:0000256" key="5">
    <source>
        <dbReference type="ARBA" id="ARBA00023136"/>
    </source>
</evidence>
<dbReference type="PANTHER" id="PTHR11616">
    <property type="entry name" value="SODIUM/CHLORIDE DEPENDENT TRANSPORTER"/>
    <property type="match status" value="1"/>
</dbReference>
<keyword evidence="4 6" id="KW-1133">Transmembrane helix</keyword>
<keyword evidence="2" id="KW-0813">Transport</keyword>
<dbReference type="EMBL" id="JARBDR010000640">
    <property type="protein sequence ID" value="KAJ8310021.1"/>
    <property type="molecule type" value="Genomic_DNA"/>
</dbReference>
<keyword evidence="8" id="KW-1185">Reference proteome</keyword>
<protein>
    <submittedName>
        <fullName evidence="7">Uncharacterized protein</fullName>
    </submittedName>
</protein>
<dbReference type="Pfam" id="PF00209">
    <property type="entry name" value="SNF"/>
    <property type="match status" value="2"/>
</dbReference>
<feature type="transmembrane region" description="Helical" evidence="6">
    <location>
        <begin position="193"/>
        <end position="218"/>
    </location>
</feature>
<feature type="transmembrane region" description="Helical" evidence="6">
    <location>
        <begin position="71"/>
        <end position="102"/>
    </location>
</feature>
<reference evidence="7 8" key="1">
    <citation type="submission" date="2022-12" db="EMBL/GenBank/DDBJ databases">
        <title>Chromosome-level genome of Tegillarca granosa.</title>
        <authorList>
            <person name="Kim J."/>
        </authorList>
    </citation>
    <scope>NUCLEOTIDE SEQUENCE [LARGE SCALE GENOMIC DNA]</scope>
    <source>
        <strain evidence="7">Teg-2019</strain>
        <tissue evidence="7">Adductor muscle</tissue>
    </source>
</reference>
<keyword evidence="5 6" id="KW-0472">Membrane</keyword>
<comment type="caution">
    <text evidence="7">The sequence shown here is derived from an EMBL/GenBank/DDBJ whole genome shotgun (WGS) entry which is preliminary data.</text>
</comment>
<evidence type="ECO:0000313" key="8">
    <source>
        <dbReference type="Proteomes" id="UP001217089"/>
    </source>
</evidence>
<dbReference type="InterPro" id="IPR000175">
    <property type="entry name" value="Na/ntran_symport"/>
</dbReference>
<dbReference type="PANTHER" id="PTHR11616:SF303">
    <property type="entry name" value="SODIUM- AND CHLORIDE-DEPENDENT GABA TRANSPORTER INE"/>
    <property type="match status" value="1"/>
</dbReference>
<evidence type="ECO:0000256" key="2">
    <source>
        <dbReference type="ARBA" id="ARBA00022448"/>
    </source>
</evidence>
<gene>
    <name evidence="7" type="ORF">KUTeg_011886</name>
</gene>
<evidence type="ECO:0000256" key="4">
    <source>
        <dbReference type="ARBA" id="ARBA00022989"/>
    </source>
</evidence>
<evidence type="ECO:0000256" key="3">
    <source>
        <dbReference type="ARBA" id="ARBA00022692"/>
    </source>
</evidence>
<name>A0ABQ9F0E0_TEGGR</name>
<dbReference type="Proteomes" id="UP001217089">
    <property type="component" value="Unassembled WGS sequence"/>
</dbReference>
<accession>A0ABQ9F0E0</accession>
<comment type="subcellular location">
    <subcellularLocation>
        <location evidence="1">Membrane</location>
        <topology evidence="1">Multi-pass membrane protein</topology>
    </subcellularLocation>
</comment>
<dbReference type="PROSITE" id="PS50267">
    <property type="entry name" value="NA_NEUROTRAN_SYMP_3"/>
    <property type="match status" value="1"/>
</dbReference>
<organism evidence="7 8">
    <name type="scientific">Tegillarca granosa</name>
    <name type="common">Malaysian cockle</name>
    <name type="synonym">Anadara granosa</name>
    <dbReference type="NCBI Taxonomy" id="220873"/>
    <lineage>
        <taxon>Eukaryota</taxon>
        <taxon>Metazoa</taxon>
        <taxon>Spiralia</taxon>
        <taxon>Lophotrochozoa</taxon>
        <taxon>Mollusca</taxon>
        <taxon>Bivalvia</taxon>
        <taxon>Autobranchia</taxon>
        <taxon>Pteriomorphia</taxon>
        <taxon>Arcoida</taxon>
        <taxon>Arcoidea</taxon>
        <taxon>Arcidae</taxon>
        <taxon>Tegillarca</taxon>
    </lineage>
</organism>
<evidence type="ECO:0000256" key="6">
    <source>
        <dbReference type="SAM" id="Phobius"/>
    </source>
</evidence>
<feature type="transmembrane region" description="Helical" evidence="6">
    <location>
        <begin position="123"/>
        <end position="146"/>
    </location>
</feature>
<dbReference type="InterPro" id="IPR037272">
    <property type="entry name" value="SNS_sf"/>
</dbReference>
<dbReference type="SUPFAM" id="SSF161070">
    <property type="entry name" value="SNF-like"/>
    <property type="match status" value="1"/>
</dbReference>
<keyword evidence="3 6" id="KW-0812">Transmembrane</keyword>